<proteinExistence type="predicted"/>
<sequence>MSGFFQGVADECERCKRGPANLAHMFWGSEKLGRFWAGVFAVLARIVEEEVDPDPLVAIFGVSEKPERMERRKANVLAFASLIARWRILLEWRLVSPPGVVAWLGHLYDFLRLEKIKYELRGSSRGFEERWETFVTMFEGLFVSGQGVKKGKNLYRLDS</sequence>
<gene>
    <name evidence="1" type="ORF">scyTo_0003461</name>
</gene>
<dbReference type="OrthoDB" id="8941539at2759"/>
<dbReference type="OMA" id="GFEERWE"/>
<comment type="caution">
    <text evidence="1">The sequence shown here is derived from an EMBL/GenBank/DDBJ whole genome shotgun (WGS) entry which is preliminary data.</text>
</comment>
<dbReference type="AlphaFoldDB" id="A0A401PMR5"/>
<name>A0A401PMR5_SCYTO</name>
<accession>A0A401PMR5</accession>
<organism evidence="1 2">
    <name type="scientific">Scyliorhinus torazame</name>
    <name type="common">Cloudy catshark</name>
    <name type="synonym">Catulus torazame</name>
    <dbReference type="NCBI Taxonomy" id="75743"/>
    <lineage>
        <taxon>Eukaryota</taxon>
        <taxon>Metazoa</taxon>
        <taxon>Chordata</taxon>
        <taxon>Craniata</taxon>
        <taxon>Vertebrata</taxon>
        <taxon>Chondrichthyes</taxon>
        <taxon>Elasmobranchii</taxon>
        <taxon>Galeomorphii</taxon>
        <taxon>Galeoidea</taxon>
        <taxon>Carcharhiniformes</taxon>
        <taxon>Scyliorhinidae</taxon>
        <taxon>Scyliorhinus</taxon>
    </lineage>
</organism>
<keyword evidence="2" id="KW-1185">Reference proteome</keyword>
<dbReference type="Proteomes" id="UP000288216">
    <property type="component" value="Unassembled WGS sequence"/>
</dbReference>
<protein>
    <submittedName>
        <fullName evidence="1">Uncharacterized protein</fullName>
    </submittedName>
</protein>
<evidence type="ECO:0000313" key="1">
    <source>
        <dbReference type="EMBL" id="GCB74371.1"/>
    </source>
</evidence>
<reference evidence="1 2" key="1">
    <citation type="journal article" date="2018" name="Nat. Ecol. Evol.">
        <title>Shark genomes provide insights into elasmobranch evolution and the origin of vertebrates.</title>
        <authorList>
            <person name="Hara Y"/>
            <person name="Yamaguchi K"/>
            <person name="Onimaru K"/>
            <person name="Kadota M"/>
            <person name="Koyanagi M"/>
            <person name="Keeley SD"/>
            <person name="Tatsumi K"/>
            <person name="Tanaka K"/>
            <person name="Motone F"/>
            <person name="Kageyama Y"/>
            <person name="Nozu R"/>
            <person name="Adachi N"/>
            <person name="Nishimura O"/>
            <person name="Nakagawa R"/>
            <person name="Tanegashima C"/>
            <person name="Kiyatake I"/>
            <person name="Matsumoto R"/>
            <person name="Murakumo K"/>
            <person name="Nishida K"/>
            <person name="Terakita A"/>
            <person name="Kuratani S"/>
            <person name="Sato K"/>
            <person name="Hyodo S Kuraku.S."/>
        </authorList>
    </citation>
    <scope>NUCLEOTIDE SEQUENCE [LARGE SCALE GENOMIC DNA]</scope>
</reference>
<evidence type="ECO:0000313" key="2">
    <source>
        <dbReference type="Proteomes" id="UP000288216"/>
    </source>
</evidence>
<dbReference type="EMBL" id="BFAA01000942">
    <property type="protein sequence ID" value="GCB74371.1"/>
    <property type="molecule type" value="Genomic_DNA"/>
</dbReference>